<evidence type="ECO:0000313" key="1">
    <source>
        <dbReference type="EMBL" id="JAE18334.1"/>
    </source>
</evidence>
<sequence>MMKCVSCKLNQQTKYSRFCMNPSSNEVTYLWKNWVTQACNLMSIPLA</sequence>
<proteinExistence type="predicted"/>
<reference evidence="1" key="1">
    <citation type="submission" date="2014-09" db="EMBL/GenBank/DDBJ databases">
        <authorList>
            <person name="Magalhaes I.L.F."/>
            <person name="Oliveira U."/>
            <person name="Santos F.R."/>
            <person name="Vidigal T.H.D.A."/>
            <person name="Brescovit A.D."/>
            <person name="Santos A.J."/>
        </authorList>
    </citation>
    <scope>NUCLEOTIDE SEQUENCE</scope>
    <source>
        <tissue evidence="1">Shoot tissue taken approximately 20 cm above the soil surface</tissue>
    </source>
</reference>
<name>A0A0A9G4D7_ARUDO</name>
<organism evidence="1">
    <name type="scientific">Arundo donax</name>
    <name type="common">Giant reed</name>
    <name type="synonym">Donax arundinaceus</name>
    <dbReference type="NCBI Taxonomy" id="35708"/>
    <lineage>
        <taxon>Eukaryota</taxon>
        <taxon>Viridiplantae</taxon>
        <taxon>Streptophyta</taxon>
        <taxon>Embryophyta</taxon>
        <taxon>Tracheophyta</taxon>
        <taxon>Spermatophyta</taxon>
        <taxon>Magnoliopsida</taxon>
        <taxon>Liliopsida</taxon>
        <taxon>Poales</taxon>
        <taxon>Poaceae</taxon>
        <taxon>PACMAD clade</taxon>
        <taxon>Arundinoideae</taxon>
        <taxon>Arundineae</taxon>
        <taxon>Arundo</taxon>
    </lineage>
</organism>
<protein>
    <submittedName>
        <fullName evidence="1">Uncharacterized protein</fullName>
    </submittedName>
</protein>
<dbReference type="AlphaFoldDB" id="A0A0A9G4D7"/>
<dbReference type="EMBL" id="GBRH01179562">
    <property type="protein sequence ID" value="JAE18334.1"/>
    <property type="molecule type" value="Transcribed_RNA"/>
</dbReference>
<reference evidence="1" key="2">
    <citation type="journal article" date="2015" name="Data Brief">
        <title>Shoot transcriptome of the giant reed, Arundo donax.</title>
        <authorList>
            <person name="Barrero R.A."/>
            <person name="Guerrero F.D."/>
            <person name="Moolhuijzen P."/>
            <person name="Goolsby J.A."/>
            <person name="Tidwell J."/>
            <person name="Bellgard S.E."/>
            <person name="Bellgard M.I."/>
        </authorList>
    </citation>
    <scope>NUCLEOTIDE SEQUENCE</scope>
    <source>
        <tissue evidence="1">Shoot tissue taken approximately 20 cm above the soil surface</tissue>
    </source>
</reference>
<accession>A0A0A9G4D7</accession>